<dbReference type="Pfam" id="PF14117">
    <property type="entry name" value="DUF4287"/>
    <property type="match status" value="1"/>
</dbReference>
<dbReference type="RefSeq" id="WP_344685222.1">
    <property type="nucleotide sequence ID" value="NZ_BAAAUX010000029.1"/>
</dbReference>
<dbReference type="InterPro" id="IPR025629">
    <property type="entry name" value="DUF4287"/>
</dbReference>
<proteinExistence type="predicted"/>
<dbReference type="Proteomes" id="UP001500979">
    <property type="component" value="Unassembled WGS sequence"/>
</dbReference>
<protein>
    <recommendedName>
        <fullName evidence="3">DUF4287 domain-containing protein</fullName>
    </recommendedName>
</protein>
<gene>
    <name evidence="1" type="ORF">GCM10010470_58560</name>
</gene>
<reference evidence="1 2" key="1">
    <citation type="journal article" date="2019" name="Int. J. Syst. Evol. Microbiol.">
        <title>The Global Catalogue of Microorganisms (GCM) 10K type strain sequencing project: providing services to taxonomists for standard genome sequencing and annotation.</title>
        <authorList>
            <consortium name="The Broad Institute Genomics Platform"/>
            <consortium name="The Broad Institute Genome Sequencing Center for Infectious Disease"/>
            <person name="Wu L."/>
            <person name="Ma J."/>
        </authorList>
    </citation>
    <scope>NUCLEOTIDE SEQUENCE [LARGE SCALE GENOMIC DNA]</scope>
    <source>
        <strain evidence="1 2">JCM 9383</strain>
    </source>
</reference>
<comment type="caution">
    <text evidence="1">The sequence shown here is derived from an EMBL/GenBank/DDBJ whole genome shotgun (WGS) entry which is preliminary data.</text>
</comment>
<evidence type="ECO:0008006" key="3">
    <source>
        <dbReference type="Google" id="ProtNLM"/>
    </source>
</evidence>
<keyword evidence="2" id="KW-1185">Reference proteome</keyword>
<evidence type="ECO:0000313" key="2">
    <source>
        <dbReference type="Proteomes" id="UP001500979"/>
    </source>
</evidence>
<evidence type="ECO:0000313" key="1">
    <source>
        <dbReference type="EMBL" id="GAA2815410.1"/>
    </source>
</evidence>
<name>A0ABN3VLI8_9PSEU</name>
<organism evidence="1 2">
    <name type="scientific">Saccharopolyspora taberi</name>
    <dbReference type="NCBI Taxonomy" id="60895"/>
    <lineage>
        <taxon>Bacteria</taxon>
        <taxon>Bacillati</taxon>
        <taxon>Actinomycetota</taxon>
        <taxon>Actinomycetes</taxon>
        <taxon>Pseudonocardiales</taxon>
        <taxon>Pseudonocardiaceae</taxon>
        <taxon>Saccharopolyspora</taxon>
    </lineage>
</organism>
<accession>A0ABN3VLI8</accession>
<dbReference type="SUPFAM" id="SSF55961">
    <property type="entry name" value="Bet v1-like"/>
    <property type="match status" value="1"/>
</dbReference>
<dbReference type="EMBL" id="BAAAUX010000029">
    <property type="protein sequence ID" value="GAA2815410.1"/>
    <property type="molecule type" value="Genomic_DNA"/>
</dbReference>
<sequence length="182" mass="20840">MPPRRQRDRVSEDALTDRTGRGWDDWFALLDAWGGTGRNHTEIAAHLRDEHGVDGWWAQTVAVAYEQERGMREAHQQADGFTVNASKTINADAAAVHLAVTDDRKRRDWLADAPLRLRTARAPKSARFDWGDHARVNVFVVARGESRCSIQIEHSRLESADDVEPTREYWRARLDDLKSRLE</sequence>